<feature type="signal peptide" evidence="1">
    <location>
        <begin position="1"/>
        <end position="18"/>
    </location>
</feature>
<protein>
    <submittedName>
        <fullName evidence="3">Glycoside hydrolase family 16 protein</fullName>
    </submittedName>
</protein>
<keyword evidence="1" id="KW-0732">Signal</keyword>
<evidence type="ECO:0000313" key="4">
    <source>
        <dbReference type="Proteomes" id="UP000815677"/>
    </source>
</evidence>
<accession>A0ABQ0LUR0</accession>
<evidence type="ECO:0000256" key="1">
    <source>
        <dbReference type="SAM" id="SignalP"/>
    </source>
</evidence>
<organism evidence="3 4">
    <name type="scientific">Mycena chlorophos</name>
    <name type="common">Agaric fungus</name>
    <name type="synonym">Agaricus chlorophos</name>
    <dbReference type="NCBI Taxonomy" id="658473"/>
    <lineage>
        <taxon>Eukaryota</taxon>
        <taxon>Fungi</taxon>
        <taxon>Dikarya</taxon>
        <taxon>Basidiomycota</taxon>
        <taxon>Agaricomycotina</taxon>
        <taxon>Agaricomycetes</taxon>
        <taxon>Agaricomycetidae</taxon>
        <taxon>Agaricales</taxon>
        <taxon>Marasmiineae</taxon>
        <taxon>Mycenaceae</taxon>
        <taxon>Mycena</taxon>
    </lineage>
</organism>
<proteinExistence type="predicted"/>
<reference evidence="3" key="1">
    <citation type="submission" date="2014-09" db="EMBL/GenBank/DDBJ databases">
        <title>Genome sequence of the luminous mushroom Mycena chlorophos for searching fungal bioluminescence genes.</title>
        <authorList>
            <person name="Tanaka Y."/>
            <person name="Kasuga D."/>
            <person name="Oba Y."/>
            <person name="Hase S."/>
            <person name="Sato K."/>
            <person name="Oba Y."/>
            <person name="Sakakibara Y."/>
        </authorList>
    </citation>
    <scope>NUCLEOTIDE SEQUENCE</scope>
</reference>
<dbReference type="Pfam" id="PF26113">
    <property type="entry name" value="GH16_XgeA"/>
    <property type="match status" value="1"/>
</dbReference>
<sequence>MFKLSTLLLLATAAAVHAAIPSLSGYSVVWSDDFNGAQGTGVDTSKWVQIAKHPTDNGELETYTAGTGNVHLSGDGQLYIIPTKDSSGNWDSGRIESNAEFTAPTGGAMIFQAELWVPDFAGDPATTLGLWPAFWALGNRQRSSDCPWPKCGEWDIFETIPSLENNNVATLHYQLEDGTDVTLNGPGAKVAYSGNAYHTWAIKVDLRNSDWTQQTISFWLDGTNYHSVSGADINDQDIWSTLAWSDYYIILNVAVGGGYPGNPGSQTVSGYASSMRVEYVAVYQTD</sequence>
<feature type="chain" id="PRO_5045237912" evidence="1">
    <location>
        <begin position="19"/>
        <end position="286"/>
    </location>
</feature>
<dbReference type="InterPro" id="IPR050546">
    <property type="entry name" value="Glycosyl_Hydrlase_16"/>
</dbReference>
<dbReference type="GO" id="GO:0016787">
    <property type="term" value="F:hydrolase activity"/>
    <property type="evidence" value="ECO:0007669"/>
    <property type="project" value="UniProtKB-KW"/>
</dbReference>
<dbReference type="PANTHER" id="PTHR10963">
    <property type="entry name" value="GLYCOSYL HYDROLASE-RELATED"/>
    <property type="match status" value="1"/>
</dbReference>
<gene>
    <name evidence="3" type="ORF">MCHLO_11651</name>
</gene>
<dbReference type="SUPFAM" id="SSF49899">
    <property type="entry name" value="Concanavalin A-like lectins/glucanases"/>
    <property type="match status" value="1"/>
</dbReference>
<name>A0ABQ0LUR0_MYCCL</name>
<dbReference type="InterPro" id="IPR000757">
    <property type="entry name" value="Beta-glucanase-like"/>
</dbReference>
<dbReference type="PANTHER" id="PTHR10963:SF60">
    <property type="entry name" value="GRAM-NEGATIVE BACTERIA-BINDING PROTEIN 1-RELATED"/>
    <property type="match status" value="1"/>
</dbReference>
<dbReference type="PROSITE" id="PS51762">
    <property type="entry name" value="GH16_2"/>
    <property type="match status" value="1"/>
</dbReference>
<dbReference type="InterPro" id="IPR013320">
    <property type="entry name" value="ConA-like_dom_sf"/>
</dbReference>
<dbReference type="Proteomes" id="UP000815677">
    <property type="component" value="Unassembled WGS sequence"/>
</dbReference>
<keyword evidence="3" id="KW-0378">Hydrolase</keyword>
<evidence type="ECO:0000313" key="3">
    <source>
        <dbReference type="EMBL" id="GAT54829.1"/>
    </source>
</evidence>
<feature type="domain" description="GH16" evidence="2">
    <location>
        <begin position="21"/>
        <end position="286"/>
    </location>
</feature>
<evidence type="ECO:0000259" key="2">
    <source>
        <dbReference type="PROSITE" id="PS51762"/>
    </source>
</evidence>
<dbReference type="EMBL" id="DF848767">
    <property type="protein sequence ID" value="GAT54829.1"/>
    <property type="molecule type" value="Genomic_DNA"/>
</dbReference>
<dbReference type="Gene3D" id="2.60.120.200">
    <property type="match status" value="1"/>
</dbReference>
<keyword evidence="4" id="KW-1185">Reference proteome</keyword>